<gene>
    <name evidence="1" type="ORF">IZO911_LOCUS40577</name>
</gene>
<protein>
    <submittedName>
        <fullName evidence="1">Uncharacterized protein</fullName>
    </submittedName>
</protein>
<evidence type="ECO:0000313" key="1">
    <source>
        <dbReference type="EMBL" id="CAF1419353.1"/>
    </source>
</evidence>
<sequence length="245" mass="28444">MNTSSFNFITDDYIRAAPDTQLSSSETHLLHNLLSQEDQLHYNQTINIQLSDHILHILNHLTSLLYLDSSTIWMTTILLKKLTLQQYSIDLLTIIASTTLSHKYQHSQAQDIDYDLVAQYFHVQNIQLIHDTEIELLDIFSYDICETTPHHFFSYLTNLSNTNDDENLKQTIEQARSLLSTISHQTFHLLHKYPSSIVALSLISNITSNTFIIKQIKSFLLHKKDSQHYIKQLSECIFQLQSYTS</sequence>
<evidence type="ECO:0000313" key="2">
    <source>
        <dbReference type="Proteomes" id="UP000663860"/>
    </source>
</evidence>
<dbReference type="AlphaFoldDB" id="A0A815MBK2"/>
<comment type="caution">
    <text evidence="1">The sequence shown here is derived from an EMBL/GenBank/DDBJ whole genome shotgun (WGS) entry which is preliminary data.</text>
</comment>
<name>A0A815MBK2_9BILA</name>
<dbReference type="Proteomes" id="UP000663860">
    <property type="component" value="Unassembled WGS sequence"/>
</dbReference>
<organism evidence="1 2">
    <name type="scientific">Adineta steineri</name>
    <dbReference type="NCBI Taxonomy" id="433720"/>
    <lineage>
        <taxon>Eukaryota</taxon>
        <taxon>Metazoa</taxon>
        <taxon>Spiralia</taxon>
        <taxon>Gnathifera</taxon>
        <taxon>Rotifera</taxon>
        <taxon>Eurotatoria</taxon>
        <taxon>Bdelloidea</taxon>
        <taxon>Adinetida</taxon>
        <taxon>Adinetidae</taxon>
        <taxon>Adineta</taxon>
    </lineage>
</organism>
<reference evidence="1" key="1">
    <citation type="submission" date="2021-02" db="EMBL/GenBank/DDBJ databases">
        <authorList>
            <person name="Nowell W R."/>
        </authorList>
    </citation>
    <scope>NUCLEOTIDE SEQUENCE</scope>
</reference>
<dbReference type="EMBL" id="CAJNOE010001394">
    <property type="protein sequence ID" value="CAF1419353.1"/>
    <property type="molecule type" value="Genomic_DNA"/>
</dbReference>
<dbReference type="Gene3D" id="1.10.472.10">
    <property type="entry name" value="Cyclin-like"/>
    <property type="match status" value="2"/>
</dbReference>
<accession>A0A815MBK2</accession>
<proteinExistence type="predicted"/>